<organism evidence="3 4">
    <name type="scientific">Oceanospirillum multiglobuliferum</name>
    <dbReference type="NCBI Taxonomy" id="64969"/>
    <lineage>
        <taxon>Bacteria</taxon>
        <taxon>Pseudomonadati</taxon>
        <taxon>Pseudomonadota</taxon>
        <taxon>Gammaproteobacteria</taxon>
        <taxon>Oceanospirillales</taxon>
        <taxon>Oceanospirillaceae</taxon>
        <taxon>Oceanospirillum</taxon>
    </lineage>
</organism>
<accession>A0A1V4T2N4</accession>
<dbReference type="PANTHER" id="PTHR37483">
    <property type="entry name" value="UPF0125 PROTEIN RATB"/>
    <property type="match status" value="1"/>
</dbReference>
<dbReference type="RefSeq" id="WP_078745918.1">
    <property type="nucleotide sequence ID" value="NZ_FUXG01000016.1"/>
</dbReference>
<dbReference type="Gene3D" id="3.10.20.280">
    <property type="entry name" value="RnfH-like"/>
    <property type="match status" value="1"/>
</dbReference>
<evidence type="ECO:0000313" key="3">
    <source>
        <dbReference type="EMBL" id="OPX54875.1"/>
    </source>
</evidence>
<reference evidence="3 4" key="1">
    <citation type="submission" date="2017-01" db="EMBL/GenBank/DDBJ databases">
        <title>Genome Sequencing of a Marine Spirillum, Oceanospirillum multiglobuliferum ATCC 33336, from Japan.</title>
        <authorList>
            <person name="Carney J.G."/>
            <person name="Trachtenberg A.M."/>
            <person name="Rheaume B.A."/>
            <person name="Linnane J.D."/>
            <person name="Pitts N.L."/>
            <person name="Mykles D.L."/>
            <person name="Maclea K.S."/>
        </authorList>
    </citation>
    <scope>NUCLEOTIDE SEQUENCE [LARGE SCALE GENOMIC DNA]</scope>
    <source>
        <strain evidence="3 4">ATCC 33336</strain>
    </source>
</reference>
<comment type="caution">
    <text evidence="3">The sequence shown here is derived from an EMBL/GenBank/DDBJ whole genome shotgun (WGS) entry which is preliminary data.</text>
</comment>
<dbReference type="HAMAP" id="MF_00460">
    <property type="entry name" value="UPF0125_RnfH"/>
    <property type="match status" value="1"/>
</dbReference>
<dbReference type="EMBL" id="MTSM01000016">
    <property type="protein sequence ID" value="OPX54875.1"/>
    <property type="molecule type" value="Genomic_DNA"/>
</dbReference>
<dbReference type="NCBIfam" id="NF002490">
    <property type="entry name" value="PRK01777.1"/>
    <property type="match status" value="1"/>
</dbReference>
<protein>
    <recommendedName>
        <fullName evidence="2">UPF0125 protein BTE48_11695</fullName>
    </recommendedName>
</protein>
<proteinExistence type="inferred from homology"/>
<name>A0A1V4T2N4_9GAMM</name>
<dbReference type="InterPro" id="IPR016155">
    <property type="entry name" value="Mopterin_synth/thiamin_S_b"/>
</dbReference>
<dbReference type="OrthoDB" id="9796575at2"/>
<evidence type="ECO:0000313" key="4">
    <source>
        <dbReference type="Proteomes" id="UP000191418"/>
    </source>
</evidence>
<keyword evidence="4" id="KW-1185">Reference proteome</keyword>
<gene>
    <name evidence="3" type="ORF">BTE48_11695</name>
</gene>
<dbReference type="InterPro" id="IPR005346">
    <property type="entry name" value="RnfH"/>
</dbReference>
<dbReference type="SUPFAM" id="SSF54285">
    <property type="entry name" value="MoaD/ThiS"/>
    <property type="match status" value="1"/>
</dbReference>
<dbReference type="Proteomes" id="UP000191418">
    <property type="component" value="Unassembled WGS sequence"/>
</dbReference>
<sequence length="96" mass="10871">MDDKLIRVEVVYALAHDQRVVELFVPEGTTVFQAAERSGLVAHFPEIDLESAPMGLFSKLVKQPKTQVLRENDRVEIYRPLIADPKKARANRAAKQ</sequence>
<evidence type="ECO:0000256" key="2">
    <source>
        <dbReference type="HAMAP-Rule" id="MF_00460"/>
    </source>
</evidence>
<dbReference type="InterPro" id="IPR037021">
    <property type="entry name" value="RnfH_sf"/>
</dbReference>
<comment type="similarity">
    <text evidence="1 2">Belongs to the UPF0125 (RnfH) family.</text>
</comment>
<dbReference type="AlphaFoldDB" id="A0A1V4T2N4"/>
<dbReference type="PANTHER" id="PTHR37483:SF1">
    <property type="entry name" value="UPF0125 PROTEIN RATB"/>
    <property type="match status" value="1"/>
</dbReference>
<dbReference type="Pfam" id="PF03658">
    <property type="entry name" value="Ub-RnfH"/>
    <property type="match status" value="1"/>
</dbReference>
<evidence type="ECO:0000256" key="1">
    <source>
        <dbReference type="ARBA" id="ARBA00010645"/>
    </source>
</evidence>
<dbReference type="STRING" id="64969.SAMN02745127_02361"/>